<feature type="region of interest" description="Disordered" evidence="3">
    <location>
        <begin position="159"/>
        <end position="211"/>
    </location>
</feature>
<feature type="domain" description="CCHC-type" evidence="4">
    <location>
        <begin position="142"/>
        <end position="157"/>
    </location>
</feature>
<dbReference type="Proteomes" id="UP000559256">
    <property type="component" value="Unassembled WGS sequence"/>
</dbReference>
<proteinExistence type="predicted"/>
<sequence>MDELADCGVTIPDSQFKSAIISSTPDMYQATIKALITVYREEPSKLTPEMLIAAIRTEAQGKNFASSSNKSQKSANYSNDNFQGRGHGRFRGRGGRGRGNSRGGQGGSSFRGQGNFRGRGRGRGGGGGNWQGNNQTREEPSCYNCRGLGHFSKNCTSKHMQHTNVTREHQDDRNYKEDRKNGENGQQRNGKGRDTASSAREKNEEDSDEGSWMAIEIPEIEDPIDHPTIDCSDIAEEAAFIALEHTPPILFDSGCSSHMSSLRDQLRNYQTVPTCRIQVANSDTFTSQGKGTLHIETVDTKEKPHFLPLHNTLYCPDMPNMLVSLSKLDDTGYNIHIEGGIMVISKQGCNITHIPKVHGLYQIIEHENAYSVTNCTLSLYEAHCATEDLSPDL</sequence>
<protein>
    <recommendedName>
        <fullName evidence="4">CCHC-type domain-containing protein</fullName>
    </recommendedName>
</protein>
<evidence type="ECO:0000313" key="5">
    <source>
        <dbReference type="EMBL" id="KAF5350926.1"/>
    </source>
</evidence>
<comment type="caution">
    <text evidence="5">The sequence shown here is derived from an EMBL/GenBank/DDBJ whole genome shotgun (WGS) entry which is preliminary data.</text>
</comment>
<accession>A0A8H5D1E0</accession>
<evidence type="ECO:0000256" key="3">
    <source>
        <dbReference type="SAM" id="MobiDB-lite"/>
    </source>
</evidence>
<feature type="compositionally biased region" description="Basic residues" evidence="3">
    <location>
        <begin position="86"/>
        <end position="96"/>
    </location>
</feature>
<dbReference type="GO" id="GO:0006397">
    <property type="term" value="P:mRNA processing"/>
    <property type="evidence" value="ECO:0007669"/>
    <property type="project" value="UniProtKB-KW"/>
</dbReference>
<dbReference type="Pfam" id="PF22936">
    <property type="entry name" value="Pol_BBD"/>
    <property type="match status" value="1"/>
</dbReference>
<dbReference type="InterPro" id="IPR054722">
    <property type="entry name" value="PolX-like_BBD"/>
</dbReference>
<dbReference type="InterPro" id="IPR036875">
    <property type="entry name" value="Znf_CCHC_sf"/>
</dbReference>
<dbReference type="EMBL" id="JAACJM010000072">
    <property type="protein sequence ID" value="KAF5350926.1"/>
    <property type="molecule type" value="Genomic_DNA"/>
</dbReference>
<keyword evidence="2" id="KW-0863">Zinc-finger</keyword>
<dbReference type="PROSITE" id="PS50158">
    <property type="entry name" value="ZF_CCHC"/>
    <property type="match status" value="1"/>
</dbReference>
<feature type="compositionally biased region" description="Gly residues" evidence="3">
    <location>
        <begin position="97"/>
        <end position="109"/>
    </location>
</feature>
<evidence type="ECO:0000256" key="1">
    <source>
        <dbReference type="ARBA" id="ARBA00022664"/>
    </source>
</evidence>
<dbReference type="AlphaFoldDB" id="A0A8H5D1E0"/>
<dbReference type="GO" id="GO:0008270">
    <property type="term" value="F:zinc ion binding"/>
    <property type="evidence" value="ECO:0007669"/>
    <property type="project" value="UniProtKB-KW"/>
</dbReference>
<keyword evidence="2" id="KW-0479">Metal-binding</keyword>
<dbReference type="InterPro" id="IPR001878">
    <property type="entry name" value="Znf_CCHC"/>
</dbReference>
<dbReference type="Pfam" id="PF00098">
    <property type="entry name" value="zf-CCHC"/>
    <property type="match status" value="1"/>
</dbReference>
<evidence type="ECO:0000256" key="2">
    <source>
        <dbReference type="PROSITE-ProRule" id="PRU00047"/>
    </source>
</evidence>
<keyword evidence="1" id="KW-0507">mRNA processing</keyword>
<feature type="compositionally biased region" description="Basic and acidic residues" evidence="3">
    <location>
        <begin position="191"/>
        <end position="203"/>
    </location>
</feature>
<dbReference type="SUPFAM" id="SSF57756">
    <property type="entry name" value="Retrovirus zinc finger-like domains"/>
    <property type="match status" value="1"/>
</dbReference>
<dbReference type="OrthoDB" id="3251181at2759"/>
<name>A0A8H5D1E0_9AGAR</name>
<dbReference type="SMART" id="SM00343">
    <property type="entry name" value="ZnF_C2HC"/>
    <property type="match status" value="1"/>
</dbReference>
<reference evidence="5 6" key="1">
    <citation type="journal article" date="2020" name="ISME J.">
        <title>Uncovering the hidden diversity of litter-decomposition mechanisms in mushroom-forming fungi.</title>
        <authorList>
            <person name="Floudas D."/>
            <person name="Bentzer J."/>
            <person name="Ahren D."/>
            <person name="Johansson T."/>
            <person name="Persson P."/>
            <person name="Tunlid A."/>
        </authorList>
    </citation>
    <scope>NUCLEOTIDE SEQUENCE [LARGE SCALE GENOMIC DNA]</scope>
    <source>
        <strain evidence="5 6">CBS 291.85</strain>
    </source>
</reference>
<evidence type="ECO:0000259" key="4">
    <source>
        <dbReference type="PROSITE" id="PS50158"/>
    </source>
</evidence>
<organism evidence="5 6">
    <name type="scientific">Tetrapyrgos nigripes</name>
    <dbReference type="NCBI Taxonomy" id="182062"/>
    <lineage>
        <taxon>Eukaryota</taxon>
        <taxon>Fungi</taxon>
        <taxon>Dikarya</taxon>
        <taxon>Basidiomycota</taxon>
        <taxon>Agaricomycotina</taxon>
        <taxon>Agaricomycetes</taxon>
        <taxon>Agaricomycetidae</taxon>
        <taxon>Agaricales</taxon>
        <taxon>Marasmiineae</taxon>
        <taxon>Marasmiaceae</taxon>
        <taxon>Tetrapyrgos</taxon>
    </lineage>
</organism>
<feature type="compositionally biased region" description="Low complexity" evidence="3">
    <location>
        <begin position="63"/>
        <end position="79"/>
    </location>
</feature>
<gene>
    <name evidence="5" type="ORF">D9758_010472</name>
</gene>
<feature type="compositionally biased region" description="Basic and acidic residues" evidence="3">
    <location>
        <begin position="165"/>
        <end position="182"/>
    </location>
</feature>
<feature type="region of interest" description="Disordered" evidence="3">
    <location>
        <begin position="63"/>
        <end position="136"/>
    </location>
</feature>
<dbReference type="GO" id="GO:0003676">
    <property type="term" value="F:nucleic acid binding"/>
    <property type="evidence" value="ECO:0007669"/>
    <property type="project" value="InterPro"/>
</dbReference>
<keyword evidence="2" id="KW-0862">Zinc</keyword>
<evidence type="ECO:0000313" key="6">
    <source>
        <dbReference type="Proteomes" id="UP000559256"/>
    </source>
</evidence>
<keyword evidence="6" id="KW-1185">Reference proteome</keyword>